<protein>
    <submittedName>
        <fullName evidence="3">Uncharacterized protein</fullName>
    </submittedName>
</protein>
<dbReference type="AlphaFoldDB" id="A0A517TYH5"/>
<proteinExistence type="predicted"/>
<evidence type="ECO:0000313" key="3">
    <source>
        <dbReference type="EMBL" id="QDT73426.1"/>
    </source>
</evidence>
<dbReference type="KEGG" id="llh:I41_26150"/>
<feature type="chain" id="PRO_5021927698" evidence="2">
    <location>
        <begin position="28"/>
        <end position="450"/>
    </location>
</feature>
<keyword evidence="2" id="KW-0732">Signal</keyword>
<gene>
    <name evidence="3" type="ORF">I41_26150</name>
</gene>
<evidence type="ECO:0000256" key="1">
    <source>
        <dbReference type="SAM" id="MobiDB-lite"/>
    </source>
</evidence>
<feature type="compositionally biased region" description="Acidic residues" evidence="1">
    <location>
        <begin position="211"/>
        <end position="226"/>
    </location>
</feature>
<feature type="compositionally biased region" description="Acidic residues" evidence="1">
    <location>
        <begin position="242"/>
        <end position="256"/>
    </location>
</feature>
<reference evidence="3 4" key="1">
    <citation type="submission" date="2019-02" db="EMBL/GenBank/DDBJ databases">
        <title>Deep-cultivation of Planctomycetes and their phenomic and genomic characterization uncovers novel biology.</title>
        <authorList>
            <person name="Wiegand S."/>
            <person name="Jogler M."/>
            <person name="Boedeker C."/>
            <person name="Pinto D."/>
            <person name="Vollmers J."/>
            <person name="Rivas-Marin E."/>
            <person name="Kohn T."/>
            <person name="Peeters S.H."/>
            <person name="Heuer A."/>
            <person name="Rast P."/>
            <person name="Oberbeckmann S."/>
            <person name="Bunk B."/>
            <person name="Jeske O."/>
            <person name="Meyerdierks A."/>
            <person name="Storesund J.E."/>
            <person name="Kallscheuer N."/>
            <person name="Luecker S."/>
            <person name="Lage O.M."/>
            <person name="Pohl T."/>
            <person name="Merkel B.J."/>
            <person name="Hornburger P."/>
            <person name="Mueller R.-W."/>
            <person name="Bruemmer F."/>
            <person name="Labrenz M."/>
            <person name="Spormann A.M."/>
            <person name="Op den Camp H."/>
            <person name="Overmann J."/>
            <person name="Amann R."/>
            <person name="Jetten M.S.M."/>
            <person name="Mascher T."/>
            <person name="Medema M.H."/>
            <person name="Devos D.P."/>
            <person name="Kaster A.-K."/>
            <person name="Ovreas L."/>
            <person name="Rohde M."/>
            <person name="Galperin M.Y."/>
            <person name="Jogler C."/>
        </authorList>
    </citation>
    <scope>NUCLEOTIDE SEQUENCE [LARGE SCALE GENOMIC DNA]</scope>
    <source>
        <strain evidence="3 4">I41</strain>
    </source>
</reference>
<accession>A0A517TYH5</accession>
<dbReference type="Proteomes" id="UP000317909">
    <property type="component" value="Chromosome"/>
</dbReference>
<dbReference type="EMBL" id="CP036339">
    <property type="protein sequence ID" value="QDT73426.1"/>
    <property type="molecule type" value="Genomic_DNA"/>
</dbReference>
<organism evidence="3 4">
    <name type="scientific">Lacipirellula limnantheis</name>
    <dbReference type="NCBI Taxonomy" id="2528024"/>
    <lineage>
        <taxon>Bacteria</taxon>
        <taxon>Pseudomonadati</taxon>
        <taxon>Planctomycetota</taxon>
        <taxon>Planctomycetia</taxon>
        <taxon>Pirellulales</taxon>
        <taxon>Lacipirellulaceae</taxon>
        <taxon>Lacipirellula</taxon>
    </lineage>
</organism>
<sequence precursor="true">MKSLNIITLCILGSLFAAASTATSVHADRLDEELLNQMPKLIQACTERGYKNVATLTFLYQRGAAPSTFRGVAICNNMPERLENALALKLKSSEPELTILPGATAAASKEISGASYRTERDRQRLMDLQLMPAWGEAIKTKPDAYLIGKVKASDDLREITVSLGAFDQDSMSDLLEFQVKTDRYILADIGQGFSLSKGRLRGVSDDAIFDAVEEDETSDPSDEGDVDEKTSDEFPVELAVFYDDEPQEMSTDDEATGESNKELPEPDAGQNLTFGLTNTTDKPLAAVLLVNGVSTLYEEEGEAKELSKWVLEPGKEYRVKGYHQKGNEKYFEITTLTEDESVEKYEDLGGKDFAGLIHLYVFRTVDPAVAEVPKYTRSIGRLTKSQLRGSDFSTLRDLQQAIAKKSELFPPGTRPLAGWGREKNESLKEKELGDLTLTDTMIVRYSKTQP</sequence>
<dbReference type="RefSeq" id="WP_145433015.1">
    <property type="nucleotide sequence ID" value="NZ_CP036339.1"/>
</dbReference>
<name>A0A517TYH5_9BACT</name>
<evidence type="ECO:0000313" key="4">
    <source>
        <dbReference type="Proteomes" id="UP000317909"/>
    </source>
</evidence>
<feature type="signal peptide" evidence="2">
    <location>
        <begin position="1"/>
        <end position="27"/>
    </location>
</feature>
<feature type="region of interest" description="Disordered" evidence="1">
    <location>
        <begin position="211"/>
        <end position="274"/>
    </location>
</feature>
<keyword evidence="4" id="KW-1185">Reference proteome</keyword>
<evidence type="ECO:0000256" key="2">
    <source>
        <dbReference type="SAM" id="SignalP"/>
    </source>
</evidence>